<accession>A0A166TTP9</accession>
<gene>
    <name evidence="4" type="ORF">CLCOS_08020</name>
    <name evidence="3" type="ORF">WX73_03648</name>
</gene>
<dbReference type="Pfam" id="PF18667">
    <property type="entry name" value="BppU_IgG"/>
    <property type="match status" value="1"/>
</dbReference>
<dbReference type="PATRIC" id="fig|1705578.3.peg.3641"/>
<evidence type="ECO:0000313" key="6">
    <source>
        <dbReference type="Proteomes" id="UP000093694"/>
    </source>
</evidence>
<keyword evidence="6" id="KW-1185">Reference proteome</keyword>
<feature type="compositionally biased region" description="Basic and acidic residues" evidence="1">
    <location>
        <begin position="117"/>
        <end position="156"/>
    </location>
</feature>
<dbReference type="EMBL" id="LROR01000032">
    <property type="protein sequence ID" value="OBR96640.1"/>
    <property type="molecule type" value="Genomic_DNA"/>
</dbReference>
<dbReference type="AlphaFoldDB" id="A0A166TTP9"/>
<dbReference type="RefSeq" id="WP_063600468.1">
    <property type="nucleotide sequence ID" value="NZ_LITQ01000008.1"/>
</dbReference>
<dbReference type="EMBL" id="LITQ01000008">
    <property type="protein sequence ID" value="OAA94078.1"/>
    <property type="molecule type" value="Genomic_DNA"/>
</dbReference>
<feature type="compositionally biased region" description="Polar residues" evidence="1">
    <location>
        <begin position="42"/>
        <end position="51"/>
    </location>
</feature>
<evidence type="ECO:0000313" key="4">
    <source>
        <dbReference type="EMBL" id="OBR96640.1"/>
    </source>
</evidence>
<evidence type="ECO:0000259" key="2">
    <source>
        <dbReference type="Pfam" id="PF18667"/>
    </source>
</evidence>
<dbReference type="Proteomes" id="UP000093694">
    <property type="component" value="Unassembled WGS sequence"/>
</dbReference>
<proteinExistence type="predicted"/>
<feature type="region of interest" description="Disordered" evidence="1">
    <location>
        <begin position="117"/>
        <end position="158"/>
    </location>
</feature>
<dbReference type="Gene3D" id="2.60.40.3320">
    <property type="match status" value="1"/>
</dbReference>
<feature type="compositionally biased region" description="Basic and acidic residues" evidence="1">
    <location>
        <begin position="52"/>
        <end position="101"/>
    </location>
</feature>
<name>A0A166TTP9_9CLOT</name>
<protein>
    <recommendedName>
        <fullName evidence="2">Baseplate upper protein immunoglobulin like domain-containing protein</fullName>
    </recommendedName>
</protein>
<reference evidence="4 6" key="2">
    <citation type="journal article" date="2016" name="Front. Microbiol.">
        <title>Industrial Acetogenic Biocatalysts: A Comparative Metabolic and Genomic Analysis.</title>
        <authorList>
            <person name="Bengelsdorf F."/>
            <person name="Poehlein A."/>
            <person name="Sonja S."/>
            <person name="Erz C."/>
            <person name="Hummel T."/>
            <person name="Hoffmeister S."/>
            <person name="Daniel R."/>
            <person name="Durre P."/>
        </authorList>
    </citation>
    <scope>NUCLEOTIDE SEQUENCE [LARGE SCALE GENOMIC DNA]</scope>
    <source>
        <strain evidence="4 6">PTA-10522</strain>
    </source>
</reference>
<evidence type="ECO:0000256" key="1">
    <source>
        <dbReference type="SAM" id="MobiDB-lite"/>
    </source>
</evidence>
<reference evidence="3 5" key="1">
    <citation type="journal article" date="2015" name="Biotechnol. Bioeng.">
        <title>Genome sequence and phenotypic characterization of Caulobacter segnis.</title>
        <authorList>
            <person name="Patel S."/>
            <person name="Fletcher B."/>
            <person name="Scott D.C."/>
            <person name="Ely B."/>
        </authorList>
    </citation>
    <scope>NUCLEOTIDE SEQUENCE [LARGE SCALE GENOMIC DNA]</scope>
    <source>
        <strain evidence="3 5">PS02</strain>
    </source>
</reference>
<evidence type="ECO:0000313" key="5">
    <source>
        <dbReference type="Proteomes" id="UP000077384"/>
    </source>
</evidence>
<feature type="domain" description="Baseplate upper protein immunoglobulin like" evidence="2">
    <location>
        <begin position="208"/>
        <end position="291"/>
    </location>
</feature>
<comment type="caution">
    <text evidence="3">The sequence shown here is derived from an EMBL/GenBank/DDBJ whole genome shotgun (WGS) entry which is preliminary data.</text>
</comment>
<evidence type="ECO:0000313" key="3">
    <source>
        <dbReference type="EMBL" id="OAA94078.1"/>
    </source>
</evidence>
<dbReference type="Proteomes" id="UP000077384">
    <property type="component" value="Unassembled WGS sequence"/>
</dbReference>
<feature type="region of interest" description="Disordered" evidence="1">
    <location>
        <begin position="38"/>
        <end position="101"/>
    </location>
</feature>
<dbReference type="InterPro" id="IPR041531">
    <property type="entry name" value="BppU_IgG"/>
</dbReference>
<sequence>MSVDVSKECDFINQAIKGGEVRKSLSGGIQKIADEVNKYEDAQNQEQTDFENAQKREQSNYETKIDVEFDNYKSDLIKQENDFEDAQEKEQSDYEAKMDDKWSGYKKTMDSDEVIREQNEDARQSSEQKREADETTRQSNETTRKQNEIVRQDNEATRIQNETAREIAFAGMQHVDANLELSAARGTFDNLNDRLNYSEGETLVNKELITIPHNTNSYPNVRCICTSYGAGVGGAGEGPAGGTESYLVNAKIGYPDTNNVKIYVPANYLIRSPVLQQINNRKYILASSDKTETKSMLINLMEVA</sequence>
<organism evidence="3 5">
    <name type="scientific">Clostridium coskatii</name>
    <dbReference type="NCBI Taxonomy" id="1705578"/>
    <lineage>
        <taxon>Bacteria</taxon>
        <taxon>Bacillati</taxon>
        <taxon>Bacillota</taxon>
        <taxon>Clostridia</taxon>
        <taxon>Eubacteriales</taxon>
        <taxon>Clostridiaceae</taxon>
        <taxon>Clostridium</taxon>
    </lineage>
</organism>